<dbReference type="SUPFAM" id="SSF140996">
    <property type="entry name" value="Hermes dimerisation domain"/>
    <property type="match status" value="1"/>
</dbReference>
<comment type="subcellular location">
    <subcellularLocation>
        <location evidence="1">Nucleus</location>
    </subcellularLocation>
</comment>
<dbReference type="Proteomes" id="UP001153269">
    <property type="component" value="Unassembled WGS sequence"/>
</dbReference>
<dbReference type="PANTHER" id="PTHR46481:SF10">
    <property type="entry name" value="ZINC FINGER BED DOMAIN-CONTAINING PROTEIN 39"/>
    <property type="match status" value="1"/>
</dbReference>
<keyword evidence="5" id="KW-0539">Nucleus</keyword>
<comment type="caution">
    <text evidence="6">The sequence shown here is derived from an EMBL/GenBank/DDBJ whole genome shotgun (WGS) entry which is preliminary data.</text>
</comment>
<organism evidence="6 7">
    <name type="scientific">Pleuronectes platessa</name>
    <name type="common">European plaice</name>
    <dbReference type="NCBI Taxonomy" id="8262"/>
    <lineage>
        <taxon>Eukaryota</taxon>
        <taxon>Metazoa</taxon>
        <taxon>Chordata</taxon>
        <taxon>Craniata</taxon>
        <taxon>Vertebrata</taxon>
        <taxon>Euteleostomi</taxon>
        <taxon>Actinopterygii</taxon>
        <taxon>Neopterygii</taxon>
        <taxon>Teleostei</taxon>
        <taxon>Neoteleostei</taxon>
        <taxon>Acanthomorphata</taxon>
        <taxon>Carangaria</taxon>
        <taxon>Pleuronectiformes</taxon>
        <taxon>Pleuronectoidei</taxon>
        <taxon>Pleuronectidae</taxon>
        <taxon>Pleuronectes</taxon>
    </lineage>
</organism>
<evidence type="ECO:0000313" key="7">
    <source>
        <dbReference type="Proteomes" id="UP001153269"/>
    </source>
</evidence>
<keyword evidence="7" id="KW-1185">Reference proteome</keyword>
<dbReference type="EMBL" id="CADEAL010001336">
    <property type="protein sequence ID" value="CAB1431447.1"/>
    <property type="molecule type" value="Genomic_DNA"/>
</dbReference>
<proteinExistence type="predicted"/>
<dbReference type="InterPro" id="IPR052035">
    <property type="entry name" value="ZnF_BED_domain_contain"/>
</dbReference>
<evidence type="ECO:0000256" key="1">
    <source>
        <dbReference type="ARBA" id="ARBA00004123"/>
    </source>
</evidence>
<evidence type="ECO:0000256" key="2">
    <source>
        <dbReference type="ARBA" id="ARBA00022723"/>
    </source>
</evidence>
<dbReference type="AlphaFoldDB" id="A0A9N7YLJ5"/>
<sequence length="192" mass="21296">MSARPACSGPRQDSQSGWRSLDMMYLVCQAGHKQMFVPCCFIAEEKWEASDRSHPNLYSTTSLKYHLLAKHVFANTDANTETSSSRARQATLAECSRAGSVNKTTTNKLTNAIAKWVATDCRPINIVEDKGLRDIIQIASGDSSYKTPSKGTIVTRIHELYGSEKERKVEQLARASFIALTGDHWTSVSNHN</sequence>
<evidence type="ECO:0000256" key="5">
    <source>
        <dbReference type="ARBA" id="ARBA00023242"/>
    </source>
</evidence>
<reference evidence="6" key="1">
    <citation type="submission" date="2020-03" db="EMBL/GenBank/DDBJ databases">
        <authorList>
            <person name="Weist P."/>
        </authorList>
    </citation>
    <scope>NUCLEOTIDE SEQUENCE</scope>
</reference>
<evidence type="ECO:0000256" key="4">
    <source>
        <dbReference type="ARBA" id="ARBA00022833"/>
    </source>
</evidence>
<keyword evidence="2" id="KW-0479">Metal-binding</keyword>
<gene>
    <name evidence="6" type="ORF">PLEPLA_LOCUS19504</name>
</gene>
<evidence type="ECO:0008006" key="8">
    <source>
        <dbReference type="Google" id="ProtNLM"/>
    </source>
</evidence>
<dbReference type="PANTHER" id="PTHR46481">
    <property type="entry name" value="ZINC FINGER BED DOMAIN-CONTAINING PROTEIN 4"/>
    <property type="match status" value="1"/>
</dbReference>
<keyword evidence="3" id="KW-0863">Zinc-finger</keyword>
<dbReference type="Gene3D" id="1.10.10.1070">
    <property type="entry name" value="Zinc finger, BED domain-containing"/>
    <property type="match status" value="1"/>
</dbReference>
<dbReference type="GO" id="GO:0008270">
    <property type="term" value="F:zinc ion binding"/>
    <property type="evidence" value="ECO:0007669"/>
    <property type="project" value="UniProtKB-KW"/>
</dbReference>
<protein>
    <recommendedName>
        <fullName evidence="8">Transposase</fullName>
    </recommendedName>
</protein>
<evidence type="ECO:0000313" key="6">
    <source>
        <dbReference type="EMBL" id="CAB1431447.1"/>
    </source>
</evidence>
<evidence type="ECO:0000256" key="3">
    <source>
        <dbReference type="ARBA" id="ARBA00022771"/>
    </source>
</evidence>
<keyword evidence="4" id="KW-0862">Zinc</keyword>
<dbReference type="GO" id="GO:0005634">
    <property type="term" value="C:nucleus"/>
    <property type="evidence" value="ECO:0007669"/>
    <property type="project" value="UniProtKB-SubCell"/>
</dbReference>
<name>A0A9N7YLJ5_PLEPL</name>
<accession>A0A9N7YLJ5</accession>